<proteinExistence type="predicted"/>
<dbReference type="PANTHER" id="PTHR47485">
    <property type="entry name" value="THYLAKOID LUMENAL 17.4 KDA PROTEIN, CHLOROPLASTIC"/>
    <property type="match status" value="1"/>
</dbReference>
<dbReference type="InterPro" id="IPR001646">
    <property type="entry name" value="5peptide_repeat"/>
</dbReference>
<evidence type="ECO:0000313" key="3">
    <source>
        <dbReference type="EMBL" id="CAD8719817.1"/>
    </source>
</evidence>
<sequence>MLSMSTQMFAARAAPTRAHTRAAAAQDNKATASAPPLPRRLAAAAVALSASVALSGPLVAMAETRLPPIDQDPNRCERAFVGNTIGQANAVSDRILDLRKCTYDGADLSAKTLSGALMVDASFKGTNMTEVVMSKAYALDADFTGANFTNSVLDRVTFDNANMTNANFRNAVITGSTYEGTILTGASFDESLIGKEDVKRLCDNPTVVGESRFQVGCRN</sequence>
<evidence type="ECO:0000256" key="1">
    <source>
        <dbReference type="ARBA" id="ARBA00022737"/>
    </source>
</evidence>
<organism evidence="3">
    <name type="scientific">Mantoniella antarctica</name>
    <dbReference type="NCBI Taxonomy" id="81844"/>
    <lineage>
        <taxon>Eukaryota</taxon>
        <taxon>Viridiplantae</taxon>
        <taxon>Chlorophyta</taxon>
        <taxon>Mamiellophyceae</taxon>
        <taxon>Mamiellales</taxon>
        <taxon>Mamiellaceae</taxon>
        <taxon>Mantoniella</taxon>
    </lineage>
</organism>
<feature type="region of interest" description="Disordered" evidence="2">
    <location>
        <begin position="12"/>
        <end position="34"/>
    </location>
</feature>
<dbReference type="EMBL" id="HBFC01032086">
    <property type="protein sequence ID" value="CAD8719817.1"/>
    <property type="molecule type" value="Transcribed_RNA"/>
</dbReference>
<dbReference type="AlphaFoldDB" id="A0A7S0SXV2"/>
<dbReference type="Gene3D" id="2.160.20.80">
    <property type="entry name" value="E3 ubiquitin-protein ligase SopA"/>
    <property type="match status" value="1"/>
</dbReference>
<dbReference type="PANTHER" id="PTHR47485:SF1">
    <property type="entry name" value="THYLAKOID LUMENAL 17.4 KDA PROTEIN, CHLOROPLASTIC"/>
    <property type="match status" value="1"/>
</dbReference>
<evidence type="ECO:0000256" key="2">
    <source>
        <dbReference type="SAM" id="MobiDB-lite"/>
    </source>
</evidence>
<evidence type="ECO:0008006" key="4">
    <source>
        <dbReference type="Google" id="ProtNLM"/>
    </source>
</evidence>
<dbReference type="SUPFAM" id="SSF141571">
    <property type="entry name" value="Pentapeptide repeat-like"/>
    <property type="match status" value="1"/>
</dbReference>
<name>A0A7S0SXV2_9CHLO</name>
<protein>
    <recommendedName>
        <fullName evidence="4">Thylakoid lumenal 17.4 kDa protein, chloroplastic</fullName>
    </recommendedName>
</protein>
<gene>
    <name evidence="3" type="ORF">MANT1106_LOCUS19029</name>
</gene>
<accession>A0A7S0SXV2</accession>
<feature type="compositionally biased region" description="Low complexity" evidence="2">
    <location>
        <begin position="12"/>
        <end position="25"/>
    </location>
</feature>
<dbReference type="Pfam" id="PF00805">
    <property type="entry name" value="Pentapeptide"/>
    <property type="match status" value="1"/>
</dbReference>
<reference evidence="3" key="1">
    <citation type="submission" date="2021-01" db="EMBL/GenBank/DDBJ databases">
        <authorList>
            <person name="Corre E."/>
            <person name="Pelletier E."/>
            <person name="Niang G."/>
            <person name="Scheremetjew M."/>
            <person name="Finn R."/>
            <person name="Kale V."/>
            <person name="Holt S."/>
            <person name="Cochrane G."/>
            <person name="Meng A."/>
            <person name="Brown T."/>
            <person name="Cohen L."/>
        </authorList>
    </citation>
    <scope>NUCLEOTIDE SEQUENCE</scope>
    <source>
        <strain evidence="3">SL-175</strain>
    </source>
</reference>
<keyword evidence="1" id="KW-0677">Repeat</keyword>